<protein>
    <submittedName>
        <fullName evidence="2">Uncharacterized protein</fullName>
    </submittedName>
</protein>
<evidence type="ECO:0000313" key="3">
    <source>
        <dbReference type="Proteomes" id="UP001164746"/>
    </source>
</evidence>
<dbReference type="EMBL" id="CP111017">
    <property type="protein sequence ID" value="WAR08928.1"/>
    <property type="molecule type" value="Genomic_DNA"/>
</dbReference>
<proteinExistence type="predicted"/>
<keyword evidence="3" id="KW-1185">Reference proteome</keyword>
<sequence length="216" mass="24583">MNSLLVNDAAEYNAATNRINSALQTLRDEMKSLRHQDVTLMQQFITMNDAIKSISKEQKTEKTRKKRMRNRTLVLNSASITQTTPSWQSPLVRQQSVPRYCDVIPEERTRTWSCSSDELSEECLTEESQSDSMTSSDGDDVSSDEERLTSAFPVFQSTLTPRLRSKSMKTRVSATQDVTSVETILNKNVKLWKGRIDKDENDSVFVESCLEGEENL</sequence>
<evidence type="ECO:0000313" key="2">
    <source>
        <dbReference type="EMBL" id="WAR08928.1"/>
    </source>
</evidence>
<dbReference type="Pfam" id="PF14854">
    <property type="entry name" value="LURAP"/>
    <property type="match status" value="1"/>
</dbReference>
<evidence type="ECO:0000256" key="1">
    <source>
        <dbReference type="SAM" id="MobiDB-lite"/>
    </source>
</evidence>
<dbReference type="Proteomes" id="UP001164746">
    <property type="component" value="Chromosome 6"/>
</dbReference>
<gene>
    <name evidence="2" type="ORF">MAR_018886</name>
</gene>
<accession>A0ABY7EFZ3</accession>
<name>A0ABY7EFZ3_MYAAR</name>
<organism evidence="2 3">
    <name type="scientific">Mya arenaria</name>
    <name type="common">Soft-shell clam</name>
    <dbReference type="NCBI Taxonomy" id="6604"/>
    <lineage>
        <taxon>Eukaryota</taxon>
        <taxon>Metazoa</taxon>
        <taxon>Spiralia</taxon>
        <taxon>Lophotrochozoa</taxon>
        <taxon>Mollusca</taxon>
        <taxon>Bivalvia</taxon>
        <taxon>Autobranchia</taxon>
        <taxon>Heteroconchia</taxon>
        <taxon>Euheterodonta</taxon>
        <taxon>Imparidentia</taxon>
        <taxon>Neoheterodontei</taxon>
        <taxon>Myida</taxon>
        <taxon>Myoidea</taxon>
        <taxon>Myidae</taxon>
        <taxon>Mya</taxon>
    </lineage>
</organism>
<feature type="region of interest" description="Disordered" evidence="1">
    <location>
        <begin position="121"/>
        <end position="147"/>
    </location>
</feature>
<dbReference type="InterPro" id="IPR039499">
    <property type="entry name" value="LURA1/LRA25"/>
</dbReference>
<reference evidence="2" key="1">
    <citation type="submission" date="2022-11" db="EMBL/GenBank/DDBJ databases">
        <title>Centuries of genome instability and evolution in soft-shell clam transmissible cancer (bioRxiv).</title>
        <authorList>
            <person name="Hart S.F.M."/>
            <person name="Yonemitsu M.A."/>
            <person name="Giersch R.M."/>
            <person name="Beal B.F."/>
            <person name="Arriagada G."/>
            <person name="Davis B.W."/>
            <person name="Ostrander E.A."/>
            <person name="Goff S.P."/>
            <person name="Metzger M.J."/>
        </authorList>
    </citation>
    <scope>NUCLEOTIDE SEQUENCE</scope>
    <source>
        <strain evidence="2">MELC-2E11</strain>
        <tissue evidence="2">Siphon/mantle</tissue>
    </source>
</reference>